<evidence type="ECO:0000256" key="8">
    <source>
        <dbReference type="ARBA" id="ARBA00023136"/>
    </source>
</evidence>
<evidence type="ECO:0000256" key="1">
    <source>
        <dbReference type="ARBA" id="ARBA00022448"/>
    </source>
</evidence>
<keyword evidence="7" id="KW-1278">Translocase</keyword>
<dbReference type="PROSITE" id="PS00211">
    <property type="entry name" value="ABC_TRANSPORTER_1"/>
    <property type="match status" value="1"/>
</dbReference>
<dbReference type="PANTHER" id="PTHR43790:SF3">
    <property type="entry name" value="D-ALLOSE IMPORT ATP-BINDING PROTEIN ALSA-RELATED"/>
    <property type="match status" value="1"/>
</dbReference>
<dbReference type="InterPro" id="IPR017871">
    <property type="entry name" value="ABC_transporter-like_CS"/>
</dbReference>
<keyword evidence="4" id="KW-0677">Repeat</keyword>
<dbReference type="Gene3D" id="3.40.50.300">
    <property type="entry name" value="P-loop containing nucleotide triphosphate hydrolases"/>
    <property type="match status" value="1"/>
</dbReference>
<sequence>EKMIELMVGRSLEKEFPRREAALGQARFEVTNLQRGSQVRSVSFNIHAGEVLGLTGLVGAGRTETARLLFGADRLEDGVICLDGKRIRIKSPRDAIRQGICLLTEDRKTHGLVLGQTARENFGLPNLSQFASLGFIRQREESREFLRYVDQIQIKIADPEQITGTLSGGNQQKVVLAKWLQRNAAVIIFDEPTRGIDVGAKYEIYQLINQLATDGKAILMISSELPEVLGMSDRILVMNEGIVTGEITDVAQASQEDIMKLATRRQPLAA</sequence>
<dbReference type="Pfam" id="PF00005">
    <property type="entry name" value="ABC_tran"/>
    <property type="match status" value="1"/>
</dbReference>
<evidence type="ECO:0000256" key="4">
    <source>
        <dbReference type="ARBA" id="ARBA00022737"/>
    </source>
</evidence>
<dbReference type="PANTHER" id="PTHR43790">
    <property type="entry name" value="CARBOHYDRATE TRANSPORT ATP-BINDING PROTEIN MG119-RELATED"/>
    <property type="match status" value="1"/>
</dbReference>
<evidence type="ECO:0000259" key="9">
    <source>
        <dbReference type="PROSITE" id="PS50893"/>
    </source>
</evidence>
<keyword evidence="5" id="KW-0547">Nucleotide-binding</keyword>
<keyword evidence="3" id="KW-0762">Sugar transport</keyword>
<proteinExistence type="predicted"/>
<dbReference type="InterPro" id="IPR050107">
    <property type="entry name" value="ABC_carbohydrate_import_ATPase"/>
</dbReference>
<dbReference type="GO" id="GO:0005524">
    <property type="term" value="F:ATP binding"/>
    <property type="evidence" value="ECO:0007669"/>
    <property type="project" value="UniProtKB-KW"/>
</dbReference>
<evidence type="ECO:0000256" key="2">
    <source>
        <dbReference type="ARBA" id="ARBA00022475"/>
    </source>
</evidence>
<evidence type="ECO:0000256" key="6">
    <source>
        <dbReference type="ARBA" id="ARBA00022840"/>
    </source>
</evidence>
<name>A0A381ZW98_9ZZZZ</name>
<feature type="domain" description="ABC transporter" evidence="9">
    <location>
        <begin position="18"/>
        <end position="265"/>
    </location>
</feature>
<evidence type="ECO:0000256" key="5">
    <source>
        <dbReference type="ARBA" id="ARBA00022741"/>
    </source>
</evidence>
<dbReference type="GO" id="GO:0016887">
    <property type="term" value="F:ATP hydrolysis activity"/>
    <property type="evidence" value="ECO:0007669"/>
    <property type="project" value="InterPro"/>
</dbReference>
<organism evidence="10">
    <name type="scientific">marine metagenome</name>
    <dbReference type="NCBI Taxonomy" id="408172"/>
    <lineage>
        <taxon>unclassified sequences</taxon>
        <taxon>metagenomes</taxon>
        <taxon>ecological metagenomes</taxon>
    </lineage>
</organism>
<dbReference type="SMART" id="SM00382">
    <property type="entry name" value="AAA"/>
    <property type="match status" value="1"/>
</dbReference>
<evidence type="ECO:0000256" key="3">
    <source>
        <dbReference type="ARBA" id="ARBA00022597"/>
    </source>
</evidence>
<dbReference type="InterPro" id="IPR003593">
    <property type="entry name" value="AAA+_ATPase"/>
</dbReference>
<keyword evidence="2" id="KW-1003">Cell membrane</keyword>
<dbReference type="EMBL" id="UINC01022748">
    <property type="protein sequence ID" value="SVA93003.1"/>
    <property type="molecule type" value="Genomic_DNA"/>
</dbReference>
<dbReference type="CDD" id="cd03215">
    <property type="entry name" value="ABC_Carb_Monos_II"/>
    <property type="match status" value="1"/>
</dbReference>
<evidence type="ECO:0000313" key="10">
    <source>
        <dbReference type="EMBL" id="SVA93003.1"/>
    </source>
</evidence>
<gene>
    <name evidence="10" type="ORF">METZ01_LOCUS145857</name>
</gene>
<accession>A0A381ZW98</accession>
<dbReference type="InterPro" id="IPR003439">
    <property type="entry name" value="ABC_transporter-like_ATP-bd"/>
</dbReference>
<keyword evidence="8" id="KW-0472">Membrane</keyword>
<evidence type="ECO:0000256" key="7">
    <source>
        <dbReference type="ARBA" id="ARBA00022967"/>
    </source>
</evidence>
<dbReference type="InterPro" id="IPR027417">
    <property type="entry name" value="P-loop_NTPase"/>
</dbReference>
<keyword evidence="6" id="KW-0067">ATP-binding</keyword>
<dbReference type="AlphaFoldDB" id="A0A381ZW98"/>
<reference evidence="10" key="1">
    <citation type="submission" date="2018-05" db="EMBL/GenBank/DDBJ databases">
        <authorList>
            <person name="Lanie J.A."/>
            <person name="Ng W.-L."/>
            <person name="Kazmierczak K.M."/>
            <person name="Andrzejewski T.M."/>
            <person name="Davidsen T.M."/>
            <person name="Wayne K.J."/>
            <person name="Tettelin H."/>
            <person name="Glass J.I."/>
            <person name="Rusch D."/>
            <person name="Podicherti R."/>
            <person name="Tsui H.-C.T."/>
            <person name="Winkler M.E."/>
        </authorList>
    </citation>
    <scope>NUCLEOTIDE SEQUENCE</scope>
</reference>
<keyword evidence="1" id="KW-0813">Transport</keyword>
<protein>
    <recommendedName>
        <fullName evidence="9">ABC transporter domain-containing protein</fullName>
    </recommendedName>
</protein>
<dbReference type="SUPFAM" id="SSF52540">
    <property type="entry name" value="P-loop containing nucleoside triphosphate hydrolases"/>
    <property type="match status" value="1"/>
</dbReference>
<dbReference type="PROSITE" id="PS50893">
    <property type="entry name" value="ABC_TRANSPORTER_2"/>
    <property type="match status" value="1"/>
</dbReference>
<feature type="non-terminal residue" evidence="10">
    <location>
        <position position="1"/>
    </location>
</feature>